<evidence type="ECO:0000313" key="2">
    <source>
        <dbReference type="Proteomes" id="UP000724874"/>
    </source>
</evidence>
<evidence type="ECO:0000313" key="1">
    <source>
        <dbReference type="EMBL" id="KAF8897074.1"/>
    </source>
</evidence>
<comment type="caution">
    <text evidence="1">The sequence shown here is derived from an EMBL/GenBank/DDBJ whole genome shotgun (WGS) entry which is preliminary data.</text>
</comment>
<accession>A0A9P5NM28</accession>
<dbReference type="Proteomes" id="UP000724874">
    <property type="component" value="Unassembled WGS sequence"/>
</dbReference>
<proteinExistence type="predicted"/>
<reference evidence="1" key="1">
    <citation type="submission" date="2020-11" db="EMBL/GenBank/DDBJ databases">
        <authorList>
            <consortium name="DOE Joint Genome Institute"/>
            <person name="Ahrendt S."/>
            <person name="Riley R."/>
            <person name="Andreopoulos W."/>
            <person name="LaButti K."/>
            <person name="Pangilinan J."/>
            <person name="Ruiz-duenas F.J."/>
            <person name="Barrasa J.M."/>
            <person name="Sanchez-Garcia M."/>
            <person name="Camarero S."/>
            <person name="Miyauchi S."/>
            <person name="Serrano A."/>
            <person name="Linde D."/>
            <person name="Babiker R."/>
            <person name="Drula E."/>
            <person name="Ayuso-Fernandez I."/>
            <person name="Pacheco R."/>
            <person name="Padilla G."/>
            <person name="Ferreira P."/>
            <person name="Barriuso J."/>
            <person name="Kellner H."/>
            <person name="Castanera R."/>
            <person name="Alfaro M."/>
            <person name="Ramirez L."/>
            <person name="Pisabarro A.G."/>
            <person name="Kuo A."/>
            <person name="Tritt A."/>
            <person name="Lipzen A."/>
            <person name="He G."/>
            <person name="Yan M."/>
            <person name="Ng V."/>
            <person name="Cullen D."/>
            <person name="Martin F."/>
            <person name="Rosso M.-N."/>
            <person name="Henrissat B."/>
            <person name="Hibbett D."/>
            <person name="Martinez A.T."/>
            <person name="Grigoriev I.V."/>
        </authorList>
    </citation>
    <scope>NUCLEOTIDE SEQUENCE</scope>
    <source>
        <strain evidence="1">AH 44721</strain>
    </source>
</reference>
<gene>
    <name evidence="1" type="ORF">CPB84DRAFT_1195835</name>
</gene>
<sequence>MSIDKDAMYIHRPLNILSALRPQHVFVKRYANWRLRLLHSNFHMLSPLHLALERGGSSILLAGVK</sequence>
<organism evidence="1 2">
    <name type="scientific">Gymnopilus junonius</name>
    <name type="common">Spectacular rustgill mushroom</name>
    <name type="synonym">Gymnopilus spectabilis subsp. junonius</name>
    <dbReference type="NCBI Taxonomy" id="109634"/>
    <lineage>
        <taxon>Eukaryota</taxon>
        <taxon>Fungi</taxon>
        <taxon>Dikarya</taxon>
        <taxon>Basidiomycota</taxon>
        <taxon>Agaricomycotina</taxon>
        <taxon>Agaricomycetes</taxon>
        <taxon>Agaricomycetidae</taxon>
        <taxon>Agaricales</taxon>
        <taxon>Agaricineae</taxon>
        <taxon>Hymenogastraceae</taxon>
        <taxon>Gymnopilus</taxon>
    </lineage>
</organism>
<protein>
    <submittedName>
        <fullName evidence="1">Uncharacterized protein</fullName>
    </submittedName>
</protein>
<keyword evidence="2" id="KW-1185">Reference proteome</keyword>
<name>A0A9P5NM28_GYMJU</name>
<dbReference type="EMBL" id="JADNYJ010000057">
    <property type="protein sequence ID" value="KAF8897074.1"/>
    <property type="molecule type" value="Genomic_DNA"/>
</dbReference>
<dbReference type="AlphaFoldDB" id="A0A9P5NM28"/>